<dbReference type="RefSeq" id="WP_126378341.1">
    <property type="nucleotide sequence ID" value="NZ_AP017378.1"/>
</dbReference>
<evidence type="ECO:0000313" key="3">
    <source>
        <dbReference type="EMBL" id="BBD08333.1"/>
    </source>
</evidence>
<dbReference type="InterPro" id="IPR036380">
    <property type="entry name" value="Isochorismatase-like_sf"/>
</dbReference>
<keyword evidence="4" id="KW-1185">Reference proteome</keyword>
<reference evidence="3 4" key="1">
    <citation type="journal article" date="2018" name="Sci. Adv.">
        <title>Multi-heme cytochromes provide a pathway for survival in energy-limited environments.</title>
        <authorList>
            <person name="Deng X."/>
            <person name="Dohmae N."/>
            <person name="Nealson K.H."/>
            <person name="Hashimoto K."/>
            <person name="Okamoto A."/>
        </authorList>
    </citation>
    <scope>NUCLEOTIDE SEQUENCE [LARGE SCALE GENOMIC DNA]</scope>
    <source>
        <strain evidence="3 4">IS5</strain>
    </source>
</reference>
<dbReference type="CDD" id="cd01014">
    <property type="entry name" value="nicotinamidase_related"/>
    <property type="match status" value="1"/>
</dbReference>
<dbReference type="Pfam" id="PF00857">
    <property type="entry name" value="Isochorismatase"/>
    <property type="match status" value="1"/>
</dbReference>
<dbReference type="Proteomes" id="UP000269883">
    <property type="component" value="Chromosome"/>
</dbReference>
<dbReference type="AlphaFoldDB" id="A0A2Z6AYS3"/>
<dbReference type="SUPFAM" id="SSF52499">
    <property type="entry name" value="Isochorismatase-like hydrolases"/>
    <property type="match status" value="1"/>
</dbReference>
<dbReference type="OrthoDB" id="9791276at2"/>
<protein>
    <recommendedName>
        <fullName evidence="2">Isochorismatase-like domain-containing protein</fullName>
    </recommendedName>
</protein>
<dbReference type="KEGG" id="dfl:DFE_1607"/>
<dbReference type="InterPro" id="IPR000868">
    <property type="entry name" value="Isochorismatase-like_dom"/>
</dbReference>
<dbReference type="PANTHER" id="PTHR43540">
    <property type="entry name" value="PEROXYUREIDOACRYLATE/UREIDOACRYLATE AMIDOHYDROLASE-RELATED"/>
    <property type="match status" value="1"/>
</dbReference>
<organism evidence="3 4">
    <name type="scientific">Desulfovibrio ferrophilus</name>
    <dbReference type="NCBI Taxonomy" id="241368"/>
    <lineage>
        <taxon>Bacteria</taxon>
        <taxon>Pseudomonadati</taxon>
        <taxon>Thermodesulfobacteriota</taxon>
        <taxon>Desulfovibrionia</taxon>
        <taxon>Desulfovibrionales</taxon>
        <taxon>Desulfovibrionaceae</taxon>
        <taxon>Desulfovibrio</taxon>
    </lineage>
</organism>
<sequence>MSDKTALIVIDVQRVMYETPGEVPFDGETVLEVIRGLIARARKVGTPVIYVQHDFGDDSAMPRGSDLWQIHPAIAPQQGDLVVEKTKPDAFAGTRLKDVLSELGATRLVLCGLQSDCCVDTTCRRASSEDYEVVLAADGHTTFDCDLLGGEQLVAYHNWSMGKRFATVQPAAEIDL</sequence>
<proteinExistence type="predicted"/>
<keyword evidence="1" id="KW-0378">Hydrolase</keyword>
<gene>
    <name evidence="3" type="ORF">DFE_1607</name>
</gene>
<dbReference type="Gene3D" id="3.40.50.850">
    <property type="entry name" value="Isochorismatase-like"/>
    <property type="match status" value="1"/>
</dbReference>
<feature type="domain" description="Isochorismatase-like" evidence="2">
    <location>
        <begin position="5"/>
        <end position="169"/>
    </location>
</feature>
<dbReference type="GO" id="GO:0016787">
    <property type="term" value="F:hydrolase activity"/>
    <property type="evidence" value="ECO:0007669"/>
    <property type="project" value="UniProtKB-KW"/>
</dbReference>
<evidence type="ECO:0000256" key="1">
    <source>
        <dbReference type="ARBA" id="ARBA00022801"/>
    </source>
</evidence>
<evidence type="ECO:0000259" key="2">
    <source>
        <dbReference type="Pfam" id="PF00857"/>
    </source>
</evidence>
<dbReference type="InterPro" id="IPR050272">
    <property type="entry name" value="Isochorismatase-like_hydrls"/>
</dbReference>
<evidence type="ECO:0000313" key="4">
    <source>
        <dbReference type="Proteomes" id="UP000269883"/>
    </source>
</evidence>
<name>A0A2Z6AYS3_9BACT</name>
<accession>A0A2Z6AYS3</accession>
<dbReference type="EMBL" id="AP017378">
    <property type="protein sequence ID" value="BBD08333.1"/>
    <property type="molecule type" value="Genomic_DNA"/>
</dbReference>
<dbReference type="PANTHER" id="PTHR43540:SF14">
    <property type="entry name" value="ISOCHORISMATASE"/>
    <property type="match status" value="1"/>
</dbReference>